<dbReference type="AlphaFoldDB" id="A0A848GLF7"/>
<sequence length="218" mass="24737">MSRQLYLISGLGADERIFNNLRFPAGYDIHHLKWIDPLPDEPISSYASRMAAGITADGPISLMGVSFGGIMSLEIAKVRPIAQNILVSSIKHTAEKPPYYNWVRKLRLHQLPDAIIYRQRGLVVKKFLNIESKEEGQLVKEYLTKSDFTYTRWAVNAILHWENDMVPPNLVHIHGGKDMPFPIRFVKPTHLIPDGGHFMVLNRATEVNRILGETLLTA</sequence>
<evidence type="ECO:0000313" key="2">
    <source>
        <dbReference type="EMBL" id="NML37643.1"/>
    </source>
</evidence>
<dbReference type="GO" id="GO:0016787">
    <property type="term" value="F:hydrolase activity"/>
    <property type="evidence" value="ECO:0007669"/>
    <property type="project" value="UniProtKB-KW"/>
</dbReference>
<dbReference type="RefSeq" id="WP_169224692.1">
    <property type="nucleotide sequence ID" value="NZ_JABBGC010000001.1"/>
</dbReference>
<dbReference type="EMBL" id="JABBGC010000001">
    <property type="protein sequence ID" value="NML37643.1"/>
    <property type="molecule type" value="Genomic_DNA"/>
</dbReference>
<dbReference type="SUPFAM" id="SSF53474">
    <property type="entry name" value="alpha/beta-Hydrolases"/>
    <property type="match status" value="1"/>
</dbReference>
<dbReference type="Gene3D" id="3.40.50.1820">
    <property type="entry name" value="alpha/beta hydrolase"/>
    <property type="match status" value="1"/>
</dbReference>
<dbReference type="Proteomes" id="UP000583266">
    <property type="component" value="Unassembled WGS sequence"/>
</dbReference>
<feature type="domain" description="AB hydrolase-1" evidence="1">
    <location>
        <begin position="38"/>
        <end position="209"/>
    </location>
</feature>
<dbReference type="Pfam" id="PF12697">
    <property type="entry name" value="Abhydrolase_6"/>
    <property type="match status" value="1"/>
</dbReference>
<gene>
    <name evidence="2" type="ORF">HHL17_10610</name>
</gene>
<keyword evidence="2" id="KW-0378">Hydrolase</keyword>
<accession>A0A848GLF7</accession>
<evidence type="ECO:0000259" key="1">
    <source>
        <dbReference type="Pfam" id="PF12697"/>
    </source>
</evidence>
<keyword evidence="3" id="KW-1185">Reference proteome</keyword>
<comment type="caution">
    <text evidence="2">The sequence shown here is derived from an EMBL/GenBank/DDBJ whole genome shotgun (WGS) entry which is preliminary data.</text>
</comment>
<name>A0A848GLF7_9BACT</name>
<proteinExistence type="predicted"/>
<dbReference type="InterPro" id="IPR000073">
    <property type="entry name" value="AB_hydrolase_1"/>
</dbReference>
<dbReference type="InterPro" id="IPR029058">
    <property type="entry name" value="AB_hydrolase_fold"/>
</dbReference>
<organism evidence="2 3">
    <name type="scientific">Chitinophaga fulva</name>
    <dbReference type="NCBI Taxonomy" id="2728842"/>
    <lineage>
        <taxon>Bacteria</taxon>
        <taxon>Pseudomonadati</taxon>
        <taxon>Bacteroidota</taxon>
        <taxon>Chitinophagia</taxon>
        <taxon>Chitinophagales</taxon>
        <taxon>Chitinophagaceae</taxon>
        <taxon>Chitinophaga</taxon>
    </lineage>
</organism>
<evidence type="ECO:0000313" key="3">
    <source>
        <dbReference type="Proteomes" id="UP000583266"/>
    </source>
</evidence>
<reference evidence="2 3" key="1">
    <citation type="submission" date="2020-04" db="EMBL/GenBank/DDBJ databases">
        <title>Chitinophaga sp. G-6-1-13 sp. nov., isolated from soil.</title>
        <authorList>
            <person name="Dahal R.H."/>
            <person name="Chaudhary D.K."/>
        </authorList>
    </citation>
    <scope>NUCLEOTIDE SEQUENCE [LARGE SCALE GENOMIC DNA]</scope>
    <source>
        <strain evidence="2 3">G-6-1-13</strain>
    </source>
</reference>
<protein>
    <submittedName>
        <fullName evidence="2">Alpha/beta hydrolase</fullName>
    </submittedName>
</protein>